<reference evidence="1" key="2">
    <citation type="submission" date="2015-06" db="EMBL/GenBank/DDBJ databases">
        <title>Environmentally co-occuring mercury resistance plasmids are genetically and phenotypically diverse and confer variable context-dependent fitness effects.</title>
        <authorList>
            <person name="Hall J.P.J."/>
            <person name="Harrison E."/>
            <person name="Lilley A.K."/>
            <person name="Paterson S."/>
            <person name="Spiers A.J."/>
            <person name="Brockhurst M.A."/>
        </authorList>
    </citation>
    <scope>NUCLEOTIDE SEQUENCE [LARGE SCALE GENOMIC DNA]</scope>
    <source>
        <strain evidence="1">SBW25</strain>
        <plasmid evidence="1">pQBR57</plasmid>
    </source>
</reference>
<protein>
    <submittedName>
        <fullName evidence="1">Uncharacterized protein</fullName>
    </submittedName>
</protein>
<geneLocation type="plasmid" evidence="1">
    <name>pQBR57</name>
</geneLocation>
<organism evidence="1">
    <name type="scientific">Pseudomonas fluorescens (strain SBW25)</name>
    <dbReference type="NCBI Taxonomy" id="216595"/>
    <lineage>
        <taxon>Bacteria</taxon>
        <taxon>Pseudomonadati</taxon>
        <taxon>Pseudomonadota</taxon>
        <taxon>Gammaproteobacteria</taxon>
        <taxon>Pseudomonadales</taxon>
        <taxon>Pseudomonadaceae</taxon>
        <taxon>Pseudomonas</taxon>
    </lineage>
</organism>
<gene>
    <name evidence="1" type="ORF">PQBR57_0261</name>
</gene>
<name>A0A0G4E4W0_PSEFS</name>
<accession>A0A0G4E4W0</accession>
<proteinExistence type="predicted"/>
<dbReference type="EMBL" id="LN713926">
    <property type="protein sequence ID" value="CEK42214.1"/>
    <property type="molecule type" value="Genomic_DNA"/>
</dbReference>
<evidence type="ECO:0000313" key="1">
    <source>
        <dbReference type="EMBL" id="CEK42214.1"/>
    </source>
</evidence>
<sequence length="106" mass="11695">MQRGMGIQRLDGQSVGMWLHNAEYCAETTFKAGVRIRDLVAKFAVTRPQDLRALDGGHAVFGIPLPTREYTVGDNVPGTGQIEDATDSQICIAGVWYHRRCFDKAA</sequence>
<keyword evidence="1" id="KW-0614">Plasmid</keyword>
<dbReference type="AlphaFoldDB" id="A0A0G4E4W0"/>
<reference evidence="1" key="1">
    <citation type="submission" date="2014-12" db="EMBL/GenBank/DDBJ databases">
        <authorList>
            <person name="Hall J."/>
        </authorList>
    </citation>
    <scope>NUCLEOTIDE SEQUENCE [LARGE SCALE GENOMIC DNA]</scope>
    <source>
        <strain evidence="1">SBW25</strain>
        <plasmid evidence="1">pQBR57</plasmid>
    </source>
</reference>